<gene>
    <name evidence="3" type="ORF">GOQ27_15565</name>
</gene>
<dbReference type="AlphaFoldDB" id="A0A942UWJ1"/>
<dbReference type="RefSeq" id="WP_203367800.1">
    <property type="nucleotide sequence ID" value="NZ_WSFT01000053.1"/>
</dbReference>
<dbReference type="InterPro" id="IPR001667">
    <property type="entry name" value="DDH_dom"/>
</dbReference>
<comment type="caution">
    <text evidence="3">The sequence shown here is derived from an EMBL/GenBank/DDBJ whole genome shotgun (WGS) entry which is preliminary data.</text>
</comment>
<proteinExistence type="predicted"/>
<protein>
    <submittedName>
        <fullName evidence="3">Bifunctional oligoribonuclease/PAP phosphatase NrnA</fullName>
    </submittedName>
</protein>
<dbReference type="Gene3D" id="3.90.1640.10">
    <property type="entry name" value="inorganic pyrophosphatase (n-terminal core)"/>
    <property type="match status" value="1"/>
</dbReference>
<dbReference type="Proteomes" id="UP000724672">
    <property type="component" value="Unassembled WGS sequence"/>
</dbReference>
<evidence type="ECO:0000259" key="2">
    <source>
        <dbReference type="Pfam" id="PF02272"/>
    </source>
</evidence>
<dbReference type="InterPro" id="IPR038763">
    <property type="entry name" value="DHH_sf"/>
</dbReference>
<dbReference type="SUPFAM" id="SSF64182">
    <property type="entry name" value="DHH phosphoesterases"/>
    <property type="match status" value="1"/>
</dbReference>
<dbReference type="Pfam" id="PF02272">
    <property type="entry name" value="DHHA1"/>
    <property type="match status" value="1"/>
</dbReference>
<sequence length="320" mass="36142">MNKIIGELDRSKMIYLISHINPDGDSIGSLVALGSTLKEIYKDKVILIKSDNIPRKFNFLTNIETLSDLNVLNNIRDNSVLITLDCGDISRIGEAYNYIDKFKKIINIDHHISNTNFGDINIIKSDASSTGEIVFDIIKENNLLLNKDIANALYTAISTDTGSFIYDNTTSKTHRIVAELLDYDIDKDKIIYEIYQNRSMEKTNIFIQAIKHLEFFSNNRIGITVITKKMMNETNAKSEDLDGIVEFIRDTDGVEIACVIKELENDKVKVSLRSKSRINVSEIAEIFSGGGHIRAAGYTIESNVEVAKNKVLKEIIKRLR</sequence>
<dbReference type="Gene3D" id="3.10.310.30">
    <property type="match status" value="1"/>
</dbReference>
<feature type="domain" description="DHHA1" evidence="2">
    <location>
        <begin position="224"/>
        <end position="317"/>
    </location>
</feature>
<accession>A0A942UWJ1</accession>
<evidence type="ECO:0000313" key="3">
    <source>
        <dbReference type="EMBL" id="MBS4539893.1"/>
    </source>
</evidence>
<organism evidence="3 4">
    <name type="scientific">Anaeromonas frigoriresistens</name>
    <dbReference type="NCBI Taxonomy" id="2683708"/>
    <lineage>
        <taxon>Bacteria</taxon>
        <taxon>Bacillati</taxon>
        <taxon>Bacillota</taxon>
        <taxon>Tissierellia</taxon>
        <taxon>Tissierellales</taxon>
        <taxon>Thermohalobacteraceae</taxon>
        <taxon>Anaeromonas</taxon>
    </lineage>
</organism>
<name>A0A942UWJ1_9FIRM</name>
<dbReference type="InterPro" id="IPR003156">
    <property type="entry name" value="DHHA1_dom"/>
</dbReference>
<evidence type="ECO:0000259" key="1">
    <source>
        <dbReference type="Pfam" id="PF01368"/>
    </source>
</evidence>
<evidence type="ECO:0000313" key="4">
    <source>
        <dbReference type="Proteomes" id="UP000724672"/>
    </source>
</evidence>
<feature type="domain" description="DDH" evidence="1">
    <location>
        <begin position="14"/>
        <end position="157"/>
    </location>
</feature>
<dbReference type="GO" id="GO:0003676">
    <property type="term" value="F:nucleic acid binding"/>
    <property type="evidence" value="ECO:0007669"/>
    <property type="project" value="InterPro"/>
</dbReference>
<reference evidence="3" key="1">
    <citation type="submission" date="2019-12" db="EMBL/GenBank/DDBJ databases">
        <title>Clostridiaceae gen. nov. sp. nov., isolated from sediment in Xinjiang, China.</title>
        <authorList>
            <person name="Zhang R."/>
        </authorList>
    </citation>
    <scope>NUCLEOTIDE SEQUENCE</scope>
    <source>
        <strain evidence="3">D2Q-11</strain>
    </source>
</reference>
<dbReference type="PANTHER" id="PTHR47618">
    <property type="entry name" value="BIFUNCTIONAL OLIGORIBONUCLEASE AND PAP PHOSPHATASE NRNA"/>
    <property type="match status" value="1"/>
</dbReference>
<keyword evidence="4" id="KW-1185">Reference proteome</keyword>
<dbReference type="EMBL" id="WSFT01000053">
    <property type="protein sequence ID" value="MBS4539893.1"/>
    <property type="molecule type" value="Genomic_DNA"/>
</dbReference>
<dbReference type="InterPro" id="IPR051319">
    <property type="entry name" value="Oligoribo/pAp-PDE_c-di-AMP_PDE"/>
</dbReference>
<dbReference type="PANTHER" id="PTHR47618:SF1">
    <property type="entry name" value="BIFUNCTIONAL OLIGORIBONUCLEASE AND PAP PHOSPHATASE NRNA"/>
    <property type="match status" value="1"/>
</dbReference>
<dbReference type="Pfam" id="PF01368">
    <property type="entry name" value="DHH"/>
    <property type="match status" value="1"/>
</dbReference>